<sequence>MNKFWNTKRFLPANADGLSGILNEISQNDQILVVQPSFLPILNSLLTFQELTQSTPVKKIVLLDDQLSDDSSGALGTIPRMDLIFLIDVRTSLQLPPGLLDTAVKHNLSPLHIVYCEWKTSFPKYTKNLEQWQMDERTSEITKPHFPNVIELQLKEISNEYFLYPWELLPFPQIDDNVLLSHSLYNMENVNMYTPKLRSLQNATESILVDNMVNCLRSLVFETDSIITNVVSIGNLSKKFSHLLKKRIDKQQTENDLFIKGTLYGERTNCGLEMDMIVLERNIDPITPLLTQLTYAGLLDDLYEFNSGLKVKEKDINLSYKEDAIWNDLKFLNFGSVGPQLNRLAKELQTQYDTRHKAESVHEIKEFVDSLGSLQQRQTFLKIHTTLSSDVLKVVETEEYGSFNKILELELEILMGNTLNKDIEDIVMELQYEYEVDQKKILRLICLLSLCKNSLREKDYEDLKTSMIDSWGIEKCFQLESLAELGFFTSKTGKADLHTAPSKLTRLQKEYRYISQWLNTVPLEDEHATGKTTTEKEEFIEATFAYSGVIPLTMRLVQMLYDRSVLFHNYSSQQPFILSREPKISQTEDLIEQLYGDSQTIEESKWIPETVSKKINASIKNNKRQYSIDSFKGTSRAAEDIALVVFLGGVTMGEIATLKHLQKRLGKKGINKRFIIIADGLTNGDRIMNSIS</sequence>
<dbReference type="GO" id="GO:0016192">
    <property type="term" value="P:vesicle-mediated transport"/>
    <property type="evidence" value="ECO:0007669"/>
    <property type="project" value="InterPro"/>
</dbReference>
<gene>
    <name evidence="2" type="primary">VPS33_2</name>
    <name evidence="2" type="ORF">GRS66_009602</name>
</gene>
<keyword evidence="3" id="KW-1185">Reference proteome</keyword>
<dbReference type="EMBL" id="CP049009">
    <property type="protein sequence ID" value="QID86949.1"/>
    <property type="molecule type" value="Genomic_DNA"/>
</dbReference>
<organism evidence="2 3">
    <name type="scientific">Saccharomyces pastorianus</name>
    <name type="common">Lager yeast</name>
    <name type="synonym">Saccharomyces cerevisiae x Saccharomyces eubayanus</name>
    <dbReference type="NCBI Taxonomy" id="27292"/>
    <lineage>
        <taxon>Eukaryota</taxon>
        <taxon>Fungi</taxon>
        <taxon>Dikarya</taxon>
        <taxon>Ascomycota</taxon>
        <taxon>Saccharomycotina</taxon>
        <taxon>Saccharomycetes</taxon>
        <taxon>Saccharomycetales</taxon>
        <taxon>Saccharomycetaceae</taxon>
        <taxon>Saccharomyces</taxon>
    </lineage>
</organism>
<dbReference type="InterPro" id="IPR027482">
    <property type="entry name" value="Sec1-like_dom2"/>
</dbReference>
<reference evidence="2 3" key="1">
    <citation type="journal article" date="2019" name="BMC Genomics">
        <title>Chromosome level assembly and comparative genome analysis confirm lager-brewing yeasts originated from a single hybridization.</title>
        <authorList>
            <person name="Salazar A.N."/>
            <person name="Gorter de Vries A.R."/>
            <person name="van den Broek M."/>
            <person name="Brouwers N."/>
            <person name="de la Torre Cortes P."/>
            <person name="Kuijpers N.G.A."/>
            <person name="Daran J.G."/>
            <person name="Abeel T."/>
        </authorList>
    </citation>
    <scope>NUCLEOTIDE SEQUENCE [LARGE SCALE GENOMIC DNA]</scope>
    <source>
        <strain evidence="2 3">CBS 1483</strain>
    </source>
</reference>
<dbReference type="Pfam" id="PF00995">
    <property type="entry name" value="Sec1"/>
    <property type="match status" value="1"/>
</dbReference>
<comment type="similarity">
    <text evidence="1">Belongs to the STXBP/unc-18/SEC1 family.</text>
</comment>
<evidence type="ECO:0000313" key="2">
    <source>
        <dbReference type="EMBL" id="QID86949.1"/>
    </source>
</evidence>
<evidence type="ECO:0000313" key="3">
    <source>
        <dbReference type="Proteomes" id="UP000501346"/>
    </source>
</evidence>
<proteinExistence type="inferred from homology"/>
<dbReference type="Gene3D" id="3.90.830.10">
    <property type="entry name" value="Syntaxin Binding Protein 1, Chain A, domain 2"/>
    <property type="match status" value="1"/>
</dbReference>
<dbReference type="InterPro" id="IPR036045">
    <property type="entry name" value="Sec1-like_sf"/>
</dbReference>
<name>A0A6C1ECZ0_SACPS</name>
<dbReference type="InterPro" id="IPR001619">
    <property type="entry name" value="Sec1-like"/>
</dbReference>
<evidence type="ECO:0000256" key="1">
    <source>
        <dbReference type="ARBA" id="ARBA00009884"/>
    </source>
</evidence>
<dbReference type="SUPFAM" id="SSF56815">
    <property type="entry name" value="Sec1/munc18-like (SM) proteins"/>
    <property type="match status" value="1"/>
</dbReference>
<dbReference type="AlphaFoldDB" id="A0A6C1ECZ0"/>
<dbReference type="PANTHER" id="PTHR11679">
    <property type="entry name" value="VESICLE PROTEIN SORTING-ASSOCIATED"/>
    <property type="match status" value="1"/>
</dbReference>
<dbReference type="InterPro" id="IPR043155">
    <property type="entry name" value="VPS33_dom3b"/>
</dbReference>
<dbReference type="Gene3D" id="1.25.40.850">
    <property type="match status" value="1"/>
</dbReference>
<dbReference type="InterPro" id="IPR043127">
    <property type="entry name" value="Sec-1-like_dom3a"/>
</dbReference>
<dbReference type="Proteomes" id="UP000501346">
    <property type="component" value="Chromosome SeXII"/>
</dbReference>
<protein>
    <submittedName>
        <fullName evidence="2">Vacuolar protein-sorting-associated protein 33</fullName>
    </submittedName>
</protein>
<dbReference type="Gene3D" id="3.40.50.1910">
    <property type="match status" value="1"/>
</dbReference>
<accession>A0A6C1ECZ0</accession>
<dbReference type="OrthoDB" id="10262287at2759"/>